<dbReference type="STRING" id="1610493.RPIT_12365"/>
<evidence type="ECO:0000313" key="2">
    <source>
        <dbReference type="EMBL" id="AQP45497.1"/>
    </source>
</evidence>
<dbReference type="NCBIfam" id="TIGR00350">
    <property type="entry name" value="lytR_cpsA_psr"/>
    <property type="match status" value="1"/>
</dbReference>
<dbReference type="PANTHER" id="PTHR33392:SF6">
    <property type="entry name" value="POLYISOPRENYL-TEICHOIC ACID--PEPTIDOGLYCAN TEICHOIC ACID TRANSFERASE TAGU"/>
    <property type="match status" value="1"/>
</dbReference>
<dbReference type="Gene3D" id="3.40.630.190">
    <property type="entry name" value="LCP protein"/>
    <property type="match status" value="1"/>
</dbReference>
<keyword evidence="3" id="KW-1185">Reference proteome</keyword>
<reference evidence="2 3" key="1">
    <citation type="journal article" date="2016" name="Int. J. Syst. Evol. Microbiol.">
        <title>Tessaracoccus flavus sp. nov., isolated from the drainage system of a lindane-producing factory.</title>
        <authorList>
            <person name="Kumari R."/>
            <person name="Singh P."/>
            <person name="Schumann P."/>
            <person name="Lal R."/>
        </authorList>
    </citation>
    <scope>NUCLEOTIDE SEQUENCE [LARGE SCALE GENOMIC DNA]</scope>
    <source>
        <strain evidence="2 3">RP1T</strain>
    </source>
</reference>
<dbReference type="PANTHER" id="PTHR33392">
    <property type="entry name" value="POLYISOPRENYL-TEICHOIC ACID--PEPTIDOGLYCAN TEICHOIC ACID TRANSFERASE TAGU"/>
    <property type="match status" value="1"/>
</dbReference>
<dbReference type="KEGG" id="tfl:RPIT_12365"/>
<dbReference type="RefSeq" id="WP_077343706.1">
    <property type="nucleotide sequence ID" value="NZ_CP019605.1"/>
</dbReference>
<dbReference type="Proteomes" id="UP000188324">
    <property type="component" value="Chromosome"/>
</dbReference>
<dbReference type="Pfam" id="PF03816">
    <property type="entry name" value="LytR_cpsA_psr"/>
    <property type="match status" value="1"/>
</dbReference>
<dbReference type="InterPro" id="IPR004474">
    <property type="entry name" value="LytR_CpsA_psr"/>
</dbReference>
<dbReference type="OrthoDB" id="9782542at2"/>
<protein>
    <submittedName>
        <fullName evidence="2">Uncharacterized protein</fullName>
    </submittedName>
</protein>
<sequence>MGRAIDDGLEVFEDDDYQAEPRRRRGPGFVLLMLSVGVLVIALGVVGFYAARGLLALNSIDRDESLTPTDYTGRPALTKPKAPVGDEEPGKPPVNFVLMGADTTEGDAGRSDSLMVAHVTGDRQAVYLISFPRDMWVEIPGRGEGKINWAYAFGGPQLTVRTLEQMTGVRMDHTVSIDFDGFMRLTDAVGGVTVYNPWDSNQFAKGEVDLQGERALAYVRERYDLPNGDLDRAFRQRTVVKAIIRKLLTPETIANPVTFSNVIGQVADTMTVDDQMTNRYVTELALSMRITSGESIGLMQAPIEGFATIGGQAVDVVDWDGVAELSGALSGDTMDEYYAKHGNAQQIELGQVEPPE</sequence>
<accession>A0A1Q2CHB1</accession>
<comment type="similarity">
    <text evidence="1">Belongs to the LytR/CpsA/Psr (LCP) family.</text>
</comment>
<dbReference type="AlphaFoldDB" id="A0A1Q2CHB1"/>
<organism evidence="2 3">
    <name type="scientific">Tessaracoccus flavus</name>
    <dbReference type="NCBI Taxonomy" id="1610493"/>
    <lineage>
        <taxon>Bacteria</taxon>
        <taxon>Bacillati</taxon>
        <taxon>Actinomycetota</taxon>
        <taxon>Actinomycetes</taxon>
        <taxon>Propionibacteriales</taxon>
        <taxon>Propionibacteriaceae</taxon>
        <taxon>Tessaracoccus</taxon>
    </lineage>
</organism>
<dbReference type="EMBL" id="CP019605">
    <property type="protein sequence ID" value="AQP45497.1"/>
    <property type="molecule type" value="Genomic_DNA"/>
</dbReference>
<name>A0A1Q2CHB1_9ACTN</name>
<evidence type="ECO:0000256" key="1">
    <source>
        <dbReference type="ARBA" id="ARBA00006068"/>
    </source>
</evidence>
<proteinExistence type="inferred from homology"/>
<gene>
    <name evidence="2" type="ORF">RPIT_12365</name>
</gene>
<evidence type="ECO:0000313" key="3">
    <source>
        <dbReference type="Proteomes" id="UP000188324"/>
    </source>
</evidence>
<dbReference type="InterPro" id="IPR050922">
    <property type="entry name" value="LytR/CpsA/Psr_CW_biosynth"/>
</dbReference>